<dbReference type="Proteomes" id="UP000837857">
    <property type="component" value="Unassembled WGS sequence"/>
</dbReference>
<dbReference type="InterPro" id="IPR002156">
    <property type="entry name" value="RNaseH_domain"/>
</dbReference>
<dbReference type="CDD" id="cd09276">
    <property type="entry name" value="Rnase_HI_RT_non_LTR"/>
    <property type="match status" value="1"/>
</dbReference>
<feature type="non-terminal residue" evidence="3">
    <location>
        <position position="466"/>
    </location>
</feature>
<dbReference type="PROSITE" id="PS50879">
    <property type="entry name" value="RNASE_H_1"/>
    <property type="match status" value="1"/>
</dbReference>
<organism evidence="3 4">
    <name type="scientific">Iphiclides podalirius</name>
    <name type="common">scarce swallowtail</name>
    <dbReference type="NCBI Taxonomy" id="110791"/>
    <lineage>
        <taxon>Eukaryota</taxon>
        <taxon>Metazoa</taxon>
        <taxon>Ecdysozoa</taxon>
        <taxon>Arthropoda</taxon>
        <taxon>Hexapoda</taxon>
        <taxon>Insecta</taxon>
        <taxon>Pterygota</taxon>
        <taxon>Neoptera</taxon>
        <taxon>Endopterygota</taxon>
        <taxon>Lepidoptera</taxon>
        <taxon>Glossata</taxon>
        <taxon>Ditrysia</taxon>
        <taxon>Papilionoidea</taxon>
        <taxon>Papilionidae</taxon>
        <taxon>Papilioninae</taxon>
        <taxon>Iphiclides</taxon>
    </lineage>
</organism>
<feature type="domain" description="Reverse transcriptase" evidence="1">
    <location>
        <begin position="1"/>
        <end position="114"/>
    </location>
</feature>
<accession>A0ABN8J9Z8</accession>
<dbReference type="Gene3D" id="3.30.420.10">
    <property type="entry name" value="Ribonuclease H-like superfamily/Ribonuclease H"/>
    <property type="match status" value="1"/>
</dbReference>
<proteinExistence type="predicted"/>
<protein>
    <recommendedName>
        <fullName evidence="5">Retrovirus-related Pol polyprotein from type-1 retrotransposable element R1</fullName>
    </recommendedName>
</protein>
<evidence type="ECO:0000259" key="2">
    <source>
        <dbReference type="PROSITE" id="PS50879"/>
    </source>
</evidence>
<name>A0ABN8J9Z8_9NEOP</name>
<dbReference type="InterPro" id="IPR000477">
    <property type="entry name" value="RT_dom"/>
</dbReference>
<evidence type="ECO:0000313" key="4">
    <source>
        <dbReference type="Proteomes" id="UP000837857"/>
    </source>
</evidence>
<dbReference type="Pfam" id="PF00078">
    <property type="entry name" value="RVT_1"/>
    <property type="match status" value="1"/>
</dbReference>
<evidence type="ECO:0000259" key="1">
    <source>
        <dbReference type="PROSITE" id="PS50878"/>
    </source>
</evidence>
<dbReference type="Pfam" id="PF00075">
    <property type="entry name" value="RNase_H"/>
    <property type="match status" value="1"/>
</dbReference>
<dbReference type="PANTHER" id="PTHR33332">
    <property type="entry name" value="REVERSE TRANSCRIPTASE DOMAIN-CONTAINING PROTEIN"/>
    <property type="match status" value="1"/>
</dbReference>
<dbReference type="InterPro" id="IPR036397">
    <property type="entry name" value="RNaseH_sf"/>
</dbReference>
<dbReference type="SUPFAM" id="SSF53098">
    <property type="entry name" value="Ribonuclease H-like"/>
    <property type="match status" value="1"/>
</dbReference>
<dbReference type="PROSITE" id="PS50878">
    <property type="entry name" value="RT_POL"/>
    <property type="match status" value="1"/>
</dbReference>
<evidence type="ECO:0008006" key="5">
    <source>
        <dbReference type="Google" id="ProtNLM"/>
    </source>
</evidence>
<comment type="caution">
    <text evidence="3">The sequence shown here is derived from an EMBL/GenBank/DDBJ whole genome shotgun (WGS) entry which is preliminary data.</text>
</comment>
<evidence type="ECO:0000313" key="3">
    <source>
        <dbReference type="EMBL" id="CAH2080329.1"/>
    </source>
</evidence>
<sequence>MTRGCIQGSACGPVLWNIILDELLDIGLPVGCHIQAFADDVLLVATAGSVSELETITNSSLSRIVDWGSSVKLSFGPAKTRMIAFTPKAKTAVITMSGQRLAFSPDLKYLGVVLDEKLLFGRHVRYVIDKARRIFNALCMFSRPTWGAHPENISTIYRQVIEPTVTYAAGIWGHVTHKRCIRRSLESLQRGFAIKAIRGFRTISTTAAVALAQFTPLDLKVRQVHIVERARLSGTCDYVPDDIPLERPTPIHRLLHPAERINIDPKLLPTQDLVDAQIYTDGSKQNDGAVGAAFVCYDNSNTHPKTTKKFRLHNTCTVFQAELFAIHQACLWADTKQYTRTVIATDSLSSIRALQNRSNTHPIITNIHHTIHRIQQSSRIIDIVWVKAHTGILGNEAADTAANSATKLHKKPDYFAIPLSYIKHKIKTDNQSIWQARYESAEQGKHTRNILPTLDHIKSLKATSPT</sequence>
<reference evidence="3" key="1">
    <citation type="submission" date="2022-03" db="EMBL/GenBank/DDBJ databases">
        <authorList>
            <person name="Martin H S."/>
        </authorList>
    </citation>
    <scope>NUCLEOTIDE SEQUENCE [LARGE SCALE GENOMIC DNA]</scope>
</reference>
<keyword evidence="4" id="KW-1185">Reference proteome</keyword>
<gene>
    <name evidence="3" type="ORF">IPOD504_LOCUS17800</name>
</gene>
<dbReference type="EMBL" id="CAKOGK010000210">
    <property type="protein sequence ID" value="CAH2080329.1"/>
    <property type="molecule type" value="Genomic_DNA"/>
</dbReference>
<feature type="domain" description="RNase H type-1" evidence="2">
    <location>
        <begin position="272"/>
        <end position="407"/>
    </location>
</feature>
<dbReference type="InterPro" id="IPR012337">
    <property type="entry name" value="RNaseH-like_sf"/>
</dbReference>